<gene>
    <name evidence="1" type="ORF">NDU88_004248</name>
</gene>
<dbReference type="AlphaFoldDB" id="A0AAV7W4F2"/>
<protein>
    <submittedName>
        <fullName evidence="1">Uncharacterized protein</fullName>
    </submittedName>
</protein>
<dbReference type="Proteomes" id="UP001066276">
    <property type="component" value="Chromosome 1_2"/>
</dbReference>
<comment type="caution">
    <text evidence="1">The sequence shown here is derived from an EMBL/GenBank/DDBJ whole genome shotgun (WGS) entry which is preliminary data.</text>
</comment>
<evidence type="ECO:0000313" key="2">
    <source>
        <dbReference type="Proteomes" id="UP001066276"/>
    </source>
</evidence>
<sequence>MANRYSPGPQHIRAEACSSSVAQRSPEVPANSAFQSQILFSLSPKRGLPRFFLGTLGPNRSLDSSADTARRQLLLHPVTFRCLVEGPGARGPDVSVCVFK</sequence>
<evidence type="ECO:0000313" key="1">
    <source>
        <dbReference type="EMBL" id="KAJ1208865.1"/>
    </source>
</evidence>
<organism evidence="1 2">
    <name type="scientific">Pleurodeles waltl</name>
    <name type="common">Iberian ribbed newt</name>
    <dbReference type="NCBI Taxonomy" id="8319"/>
    <lineage>
        <taxon>Eukaryota</taxon>
        <taxon>Metazoa</taxon>
        <taxon>Chordata</taxon>
        <taxon>Craniata</taxon>
        <taxon>Vertebrata</taxon>
        <taxon>Euteleostomi</taxon>
        <taxon>Amphibia</taxon>
        <taxon>Batrachia</taxon>
        <taxon>Caudata</taxon>
        <taxon>Salamandroidea</taxon>
        <taxon>Salamandridae</taxon>
        <taxon>Pleurodelinae</taxon>
        <taxon>Pleurodeles</taxon>
    </lineage>
</organism>
<reference evidence="1" key="1">
    <citation type="journal article" date="2022" name="bioRxiv">
        <title>Sequencing and chromosome-scale assembly of the giantPleurodeles waltlgenome.</title>
        <authorList>
            <person name="Brown T."/>
            <person name="Elewa A."/>
            <person name="Iarovenko S."/>
            <person name="Subramanian E."/>
            <person name="Araus A.J."/>
            <person name="Petzold A."/>
            <person name="Susuki M."/>
            <person name="Suzuki K.-i.T."/>
            <person name="Hayashi T."/>
            <person name="Toyoda A."/>
            <person name="Oliveira C."/>
            <person name="Osipova E."/>
            <person name="Leigh N.D."/>
            <person name="Simon A."/>
            <person name="Yun M.H."/>
        </authorList>
    </citation>
    <scope>NUCLEOTIDE SEQUENCE</scope>
    <source>
        <strain evidence="1">20211129_DDA</strain>
        <tissue evidence="1">Liver</tissue>
    </source>
</reference>
<dbReference type="EMBL" id="JANPWB010000002">
    <property type="protein sequence ID" value="KAJ1208865.1"/>
    <property type="molecule type" value="Genomic_DNA"/>
</dbReference>
<proteinExistence type="predicted"/>
<name>A0AAV7W4F2_PLEWA</name>
<accession>A0AAV7W4F2</accession>
<keyword evidence="2" id="KW-1185">Reference proteome</keyword>